<dbReference type="KEGG" id="mgg:MPLG2_1519"/>
<dbReference type="EMBL" id="LT985188">
    <property type="protein sequence ID" value="SPD86555.1"/>
    <property type="molecule type" value="Genomic_DNA"/>
</dbReference>
<dbReference type="Proteomes" id="UP000238164">
    <property type="component" value="Chromosome 1"/>
</dbReference>
<accession>A0A2N9JGC0</accession>
<sequence>MRSSGCTVRSLVAWTSARSSGSMAWVSCRGTSTISVMPCFTNWPTTCAGVGEQCSRNAQCTDRPARIRCRPCRNECATWATWASVLPIPTITKAGAVMMCLSCVTCPAAPLPALAGLSLSGQHYQMQIACPTCGYEFQYSRQPCSHCGPTGSRLLVQSHSSRWLSTRPSKGLACGGPTWAHSRTLGVAVVCAEGAQPFWSLLGSAALEQIEQAAIEPGCEHSNAFVNAPGVPSSLPTWAWQAFMRWAILGSNQ</sequence>
<protein>
    <submittedName>
        <fullName evidence="1">Uncharacterized protein</fullName>
    </submittedName>
</protein>
<name>A0A2N9JGC0_9ACTN</name>
<gene>
    <name evidence="1" type="ORF">MPLG2_1519</name>
</gene>
<dbReference type="AlphaFoldDB" id="A0A2N9JGC0"/>
<evidence type="ECO:0000313" key="2">
    <source>
        <dbReference type="Proteomes" id="UP000238164"/>
    </source>
</evidence>
<keyword evidence="2" id="KW-1185">Reference proteome</keyword>
<reference evidence="1 2" key="1">
    <citation type="submission" date="2018-02" db="EMBL/GenBank/DDBJ databases">
        <authorList>
            <person name="Cohen D.B."/>
            <person name="Kent A.D."/>
        </authorList>
    </citation>
    <scope>NUCLEOTIDE SEQUENCE [LARGE SCALE GENOMIC DNA]</scope>
    <source>
        <strain evidence="1">1</strain>
    </source>
</reference>
<proteinExistence type="predicted"/>
<evidence type="ECO:0000313" key="1">
    <source>
        <dbReference type="EMBL" id="SPD86555.1"/>
    </source>
</evidence>
<organism evidence="1 2">
    <name type="scientific">Micropruina glycogenica</name>
    <dbReference type="NCBI Taxonomy" id="75385"/>
    <lineage>
        <taxon>Bacteria</taxon>
        <taxon>Bacillati</taxon>
        <taxon>Actinomycetota</taxon>
        <taxon>Actinomycetes</taxon>
        <taxon>Propionibacteriales</taxon>
        <taxon>Nocardioidaceae</taxon>
        <taxon>Micropruina</taxon>
    </lineage>
</organism>